<accession>A0A8J9Z2L5</accession>
<feature type="signal peptide" evidence="1">
    <location>
        <begin position="1"/>
        <end position="15"/>
    </location>
</feature>
<evidence type="ECO:0000313" key="3">
    <source>
        <dbReference type="Proteomes" id="UP000838412"/>
    </source>
</evidence>
<organism evidence="2 3">
    <name type="scientific">Branchiostoma lanceolatum</name>
    <name type="common">Common lancelet</name>
    <name type="synonym">Amphioxus lanceolatum</name>
    <dbReference type="NCBI Taxonomy" id="7740"/>
    <lineage>
        <taxon>Eukaryota</taxon>
        <taxon>Metazoa</taxon>
        <taxon>Chordata</taxon>
        <taxon>Cephalochordata</taxon>
        <taxon>Leptocardii</taxon>
        <taxon>Amphioxiformes</taxon>
        <taxon>Branchiostomatidae</taxon>
        <taxon>Branchiostoma</taxon>
    </lineage>
</organism>
<evidence type="ECO:0000313" key="2">
    <source>
        <dbReference type="EMBL" id="CAH1246048.1"/>
    </source>
</evidence>
<dbReference type="Proteomes" id="UP000838412">
    <property type="component" value="Chromosome 15"/>
</dbReference>
<gene>
    <name evidence="2" type="primary">Hypp7637</name>
    <name evidence="2" type="ORF">BLAG_LOCUS8200</name>
</gene>
<feature type="chain" id="PRO_5035462872" evidence="1">
    <location>
        <begin position="16"/>
        <end position="106"/>
    </location>
</feature>
<dbReference type="AlphaFoldDB" id="A0A8J9Z2L5"/>
<dbReference type="Gene3D" id="2.10.80.10">
    <property type="entry name" value="Lipase, subunit A"/>
    <property type="match status" value="1"/>
</dbReference>
<dbReference type="EMBL" id="OV696700">
    <property type="protein sequence ID" value="CAH1246048.1"/>
    <property type="molecule type" value="Genomic_DNA"/>
</dbReference>
<name>A0A8J9Z2L5_BRALA</name>
<reference evidence="2" key="1">
    <citation type="submission" date="2022-01" db="EMBL/GenBank/DDBJ databases">
        <authorList>
            <person name="Braso-Vives M."/>
        </authorList>
    </citation>
    <scope>NUCLEOTIDE SEQUENCE</scope>
</reference>
<dbReference type="OrthoDB" id="9988109at2759"/>
<evidence type="ECO:0000256" key="1">
    <source>
        <dbReference type="SAM" id="SignalP"/>
    </source>
</evidence>
<keyword evidence="3" id="KW-1185">Reference proteome</keyword>
<dbReference type="OMA" id="YDACNNE"/>
<proteinExistence type="predicted"/>
<keyword evidence="1" id="KW-0732">Signal</keyword>
<sequence>MKIVLLFAFVAAANAAWLCPNGDVDCDPGECCVRSFLVNTCQTRPGLYDSCNNDALSVSGYCDCAAGYTCVDFGTSSFSDFFNGDGWCVHGVHGQGEGSGGDGNDV</sequence>
<protein>
    <submittedName>
        <fullName evidence="2">Hypp7637 protein</fullName>
    </submittedName>
</protein>